<evidence type="ECO:0000313" key="3">
    <source>
        <dbReference type="Proteomes" id="UP001564626"/>
    </source>
</evidence>
<evidence type="ECO:0000256" key="1">
    <source>
        <dbReference type="SAM" id="Phobius"/>
    </source>
</evidence>
<keyword evidence="1" id="KW-0472">Membrane</keyword>
<keyword evidence="1" id="KW-1133">Transmembrane helix</keyword>
<accession>A0ABV4CGV7</accession>
<sequence>MRTTTDERGAGRRRVINAVCFLGLQAVLGIGLGGLWLALMLADAADQGYGAVDYLAPVVVVAVGVASGACALLTARGSATAAVPTAVTQVFAMAIGAYALYRGSMVGLTPLLAGLFVFAHLYHRDAVDE</sequence>
<dbReference type="RefSeq" id="WP_345358240.1">
    <property type="nucleotide sequence ID" value="NZ_BAABII010000003.1"/>
</dbReference>
<feature type="transmembrane region" description="Helical" evidence="1">
    <location>
        <begin position="107"/>
        <end position="123"/>
    </location>
</feature>
<reference evidence="2 3" key="1">
    <citation type="submission" date="2024-08" db="EMBL/GenBank/DDBJ databases">
        <title>Genome mining of Saccharopolyspora cebuensis PGLac3 from Nigerian medicinal plant.</title>
        <authorList>
            <person name="Ezeobiora C.E."/>
            <person name="Igbokwe N.H."/>
            <person name="Amin D.H."/>
            <person name="Mendie U.E."/>
        </authorList>
    </citation>
    <scope>NUCLEOTIDE SEQUENCE [LARGE SCALE GENOMIC DNA]</scope>
    <source>
        <strain evidence="2 3">PGLac3</strain>
    </source>
</reference>
<proteinExistence type="predicted"/>
<feature type="transmembrane region" description="Helical" evidence="1">
    <location>
        <begin position="21"/>
        <end position="42"/>
    </location>
</feature>
<feature type="transmembrane region" description="Helical" evidence="1">
    <location>
        <begin position="54"/>
        <end position="74"/>
    </location>
</feature>
<protein>
    <recommendedName>
        <fullName evidence="4">Integral membrane protein</fullName>
    </recommendedName>
</protein>
<dbReference type="EMBL" id="JBGEHV010000013">
    <property type="protein sequence ID" value="MEY8039713.1"/>
    <property type="molecule type" value="Genomic_DNA"/>
</dbReference>
<evidence type="ECO:0008006" key="4">
    <source>
        <dbReference type="Google" id="ProtNLM"/>
    </source>
</evidence>
<keyword evidence="1" id="KW-0812">Transmembrane</keyword>
<keyword evidence="3" id="KW-1185">Reference proteome</keyword>
<dbReference type="Proteomes" id="UP001564626">
    <property type="component" value="Unassembled WGS sequence"/>
</dbReference>
<evidence type="ECO:0000313" key="2">
    <source>
        <dbReference type="EMBL" id="MEY8039713.1"/>
    </source>
</evidence>
<comment type="caution">
    <text evidence="2">The sequence shown here is derived from an EMBL/GenBank/DDBJ whole genome shotgun (WGS) entry which is preliminary data.</text>
</comment>
<organism evidence="2 3">
    <name type="scientific">Saccharopolyspora cebuensis</name>
    <dbReference type="NCBI Taxonomy" id="418759"/>
    <lineage>
        <taxon>Bacteria</taxon>
        <taxon>Bacillati</taxon>
        <taxon>Actinomycetota</taxon>
        <taxon>Actinomycetes</taxon>
        <taxon>Pseudonocardiales</taxon>
        <taxon>Pseudonocardiaceae</taxon>
        <taxon>Saccharopolyspora</taxon>
    </lineage>
</organism>
<gene>
    <name evidence="2" type="ORF">AB8O55_09925</name>
</gene>
<name>A0ABV4CGV7_9PSEU</name>